<dbReference type="Gene3D" id="3.90.1200.10">
    <property type="match status" value="1"/>
</dbReference>
<evidence type="ECO:0000256" key="1">
    <source>
        <dbReference type="SAM" id="MobiDB-lite"/>
    </source>
</evidence>
<dbReference type="Proteomes" id="UP000656804">
    <property type="component" value="Unassembled WGS sequence"/>
</dbReference>
<evidence type="ECO:0000259" key="2">
    <source>
        <dbReference type="Pfam" id="PF01636"/>
    </source>
</evidence>
<keyword evidence="4" id="KW-1185">Reference proteome</keyword>
<dbReference type="InterPro" id="IPR041726">
    <property type="entry name" value="ACAD10_11_N"/>
</dbReference>
<comment type="caution">
    <text evidence="3">The sequence shown here is derived from an EMBL/GenBank/DDBJ whole genome shotgun (WGS) entry which is preliminary data.</text>
</comment>
<dbReference type="RefSeq" id="WP_194501444.1">
    <property type="nucleotide sequence ID" value="NZ_JADIVZ010000001.1"/>
</dbReference>
<protein>
    <submittedName>
        <fullName evidence="3">Phosphotransferase family protein</fullName>
    </submittedName>
</protein>
<evidence type="ECO:0000313" key="3">
    <source>
        <dbReference type="EMBL" id="MBF4160179.1"/>
    </source>
</evidence>
<evidence type="ECO:0000313" key="4">
    <source>
        <dbReference type="Proteomes" id="UP000656804"/>
    </source>
</evidence>
<dbReference type="EMBL" id="JADIVZ010000001">
    <property type="protein sequence ID" value="MBF4160179.1"/>
    <property type="molecule type" value="Genomic_DNA"/>
</dbReference>
<reference evidence="3" key="1">
    <citation type="submission" date="2020-11" db="EMBL/GenBank/DDBJ databases">
        <title>Nocardioides sp. CBS4Y-1, whole genome shotgun sequence.</title>
        <authorList>
            <person name="Tuo L."/>
        </authorList>
    </citation>
    <scope>NUCLEOTIDE SEQUENCE</scope>
    <source>
        <strain evidence="3">CBS4Y-1</strain>
    </source>
</reference>
<accession>A0A930YB64</accession>
<name>A0A930YB64_9ACTN</name>
<dbReference type="InterPro" id="IPR002575">
    <property type="entry name" value="Aminoglycoside_PTrfase"/>
</dbReference>
<dbReference type="Gene3D" id="3.30.200.20">
    <property type="entry name" value="Phosphorylase Kinase, domain 1"/>
    <property type="match status" value="1"/>
</dbReference>
<dbReference type="PANTHER" id="PTHR21310:SF40">
    <property type="entry name" value="AMINOGLYCOSIDE PHOSPHOTRANSFERASE DOMAIN-CONTAINING PROTEIN-RELATED"/>
    <property type="match status" value="1"/>
</dbReference>
<dbReference type="InterPro" id="IPR011009">
    <property type="entry name" value="Kinase-like_dom_sf"/>
</dbReference>
<dbReference type="Pfam" id="PF01636">
    <property type="entry name" value="APH"/>
    <property type="match status" value="1"/>
</dbReference>
<dbReference type="InterPro" id="IPR051678">
    <property type="entry name" value="AGP_Transferase"/>
</dbReference>
<organism evidence="3 4">
    <name type="scientific">Nocardioides acrostichi</name>
    <dbReference type="NCBI Taxonomy" id="2784339"/>
    <lineage>
        <taxon>Bacteria</taxon>
        <taxon>Bacillati</taxon>
        <taxon>Actinomycetota</taxon>
        <taxon>Actinomycetes</taxon>
        <taxon>Propionibacteriales</taxon>
        <taxon>Nocardioidaceae</taxon>
        <taxon>Nocardioides</taxon>
    </lineage>
</organism>
<dbReference type="PANTHER" id="PTHR21310">
    <property type="entry name" value="AMINOGLYCOSIDE PHOSPHOTRANSFERASE-RELATED-RELATED"/>
    <property type="match status" value="1"/>
</dbReference>
<feature type="region of interest" description="Disordered" evidence="1">
    <location>
        <begin position="1"/>
        <end position="25"/>
    </location>
</feature>
<dbReference type="SUPFAM" id="SSF56112">
    <property type="entry name" value="Protein kinase-like (PK-like)"/>
    <property type="match status" value="1"/>
</dbReference>
<gene>
    <name evidence="3" type="ORF">ISG29_00640</name>
</gene>
<proteinExistence type="predicted"/>
<dbReference type="AlphaFoldDB" id="A0A930YB64"/>
<sequence>MVTSATPGTPDKSPPPADLVMQRSSRDAAEVGRLLTAWLANELPAGADPSVDVLAGVDANGMSSETLVFDATWTTDAGRFTHPFVARVEPAAADVPVFPRYDLDAQYDAIRLVGELSDVPVPGVGLREQTGSVLGTPFFLMDRVEGQVPPDVLPYNFGDNWFFDLGAEGHQAVQDATVDVLARLHAIADPTERFGFLDPVLHGFEGRTPLARLLAERRDWYEFAKADLGPSPLIERSLAWLEANLPDTDEAVLSWGDSRIGNMMWRGTEPVAVLDWEMASLGPRELDVAWTIYCHQVFESIATSMGLPGMPDFMREADVKVAYAARTGVQLGDLAWYHVLHGVSWCTVFMRTGQRQVRFGEIEQPDDIEQLFHCRALVEQTLDEVGA</sequence>
<dbReference type="CDD" id="cd05154">
    <property type="entry name" value="ACAD10_11_N-like"/>
    <property type="match status" value="1"/>
</dbReference>
<feature type="domain" description="Aminoglycoside phosphotransferase" evidence="2">
    <location>
        <begin position="102"/>
        <end position="293"/>
    </location>
</feature>